<dbReference type="OrthoDB" id="9928036at2"/>
<dbReference type="EMBL" id="LNCD01000058">
    <property type="protein sequence ID" value="KWV54784.1"/>
    <property type="molecule type" value="Genomic_DNA"/>
</dbReference>
<comment type="caution">
    <text evidence="1">The sequence shown here is derived from an EMBL/GenBank/DDBJ whole genome shotgun (WGS) entry which is preliminary data.</text>
</comment>
<evidence type="ECO:0000313" key="2">
    <source>
        <dbReference type="Proteomes" id="UP000068164"/>
    </source>
</evidence>
<keyword evidence="2" id="KW-1185">Reference proteome</keyword>
<protein>
    <submittedName>
        <fullName evidence="1">Uncharacterized protein</fullName>
    </submittedName>
</protein>
<organism evidence="1 2">
    <name type="scientific">Rhizobium altiplani</name>
    <dbReference type="NCBI Taxonomy" id="1864509"/>
    <lineage>
        <taxon>Bacteria</taxon>
        <taxon>Pseudomonadati</taxon>
        <taxon>Pseudomonadota</taxon>
        <taxon>Alphaproteobacteria</taxon>
        <taxon>Hyphomicrobiales</taxon>
        <taxon>Rhizobiaceae</taxon>
        <taxon>Rhizobium/Agrobacterium group</taxon>
        <taxon>Rhizobium</taxon>
    </lineage>
</organism>
<gene>
    <name evidence="1" type="ORF">AS026_38100</name>
</gene>
<accession>A0A120FN40</accession>
<dbReference type="AlphaFoldDB" id="A0A120FN40"/>
<sequence length="164" mass="17989">MTILIWPKHLVVIEIASIEQIEADTFEAAIPSFRRSVGPTIRVVGQQSVAQRVTAVVESDHAIGHEDMVSGEAFAGDDALSIESGKGCLLQKHSGENGARPVSEEDAVRQSPAPYRVLLYARLQGVQVRRTILIESEAMSVIDDHRDVNQMPSKECHNRALHEA</sequence>
<reference evidence="1 2" key="1">
    <citation type="submission" date="2015-11" db="EMBL/GenBank/DDBJ databases">
        <title>Draft Genome Sequence of the Strain BR 10423 (Rhizobium sp.) isolated from nodules of Mimosa pudica.</title>
        <authorList>
            <person name="Barauna A.C."/>
            <person name="Zilli J.E."/>
            <person name="Simoes-Araujo J.L."/>
            <person name="Reis V.M."/>
            <person name="James E.K."/>
            <person name="Reis F.B.Jr."/>
            <person name="Rouws L.F."/>
            <person name="Passos S.R."/>
            <person name="Gois S.R."/>
        </authorList>
    </citation>
    <scope>NUCLEOTIDE SEQUENCE [LARGE SCALE GENOMIC DNA]</scope>
    <source>
        <strain evidence="1 2">BR10423</strain>
    </source>
</reference>
<dbReference type="RefSeq" id="WP_062369712.1">
    <property type="nucleotide sequence ID" value="NZ_LNCD01000058.1"/>
</dbReference>
<evidence type="ECO:0000313" key="1">
    <source>
        <dbReference type="EMBL" id="KWV54784.1"/>
    </source>
</evidence>
<name>A0A120FN40_9HYPH</name>
<dbReference type="Proteomes" id="UP000068164">
    <property type="component" value="Unassembled WGS sequence"/>
</dbReference>
<proteinExistence type="predicted"/>